<dbReference type="EMBL" id="BKCJ011474736">
    <property type="protein sequence ID" value="GFD36668.1"/>
    <property type="molecule type" value="Genomic_DNA"/>
</dbReference>
<comment type="caution">
    <text evidence="2">The sequence shown here is derived from an EMBL/GenBank/DDBJ whole genome shotgun (WGS) entry which is preliminary data.</text>
</comment>
<gene>
    <name evidence="2" type="ORF">Tci_908637</name>
</gene>
<protein>
    <submittedName>
        <fullName evidence="2">Uncharacterized protein</fullName>
    </submittedName>
</protein>
<feature type="compositionally biased region" description="Polar residues" evidence="1">
    <location>
        <begin position="1"/>
        <end position="15"/>
    </location>
</feature>
<sequence>MGSRSSLISQSNHGSSVAKERIGLGGGAGDNTGEGGDSIGGSGG</sequence>
<dbReference type="AlphaFoldDB" id="A0A699VT55"/>
<proteinExistence type="predicted"/>
<organism evidence="2">
    <name type="scientific">Tanacetum cinerariifolium</name>
    <name type="common">Dalmatian daisy</name>
    <name type="synonym">Chrysanthemum cinerariifolium</name>
    <dbReference type="NCBI Taxonomy" id="118510"/>
    <lineage>
        <taxon>Eukaryota</taxon>
        <taxon>Viridiplantae</taxon>
        <taxon>Streptophyta</taxon>
        <taxon>Embryophyta</taxon>
        <taxon>Tracheophyta</taxon>
        <taxon>Spermatophyta</taxon>
        <taxon>Magnoliopsida</taxon>
        <taxon>eudicotyledons</taxon>
        <taxon>Gunneridae</taxon>
        <taxon>Pentapetalae</taxon>
        <taxon>asterids</taxon>
        <taxon>campanulids</taxon>
        <taxon>Asterales</taxon>
        <taxon>Asteraceae</taxon>
        <taxon>Asteroideae</taxon>
        <taxon>Anthemideae</taxon>
        <taxon>Anthemidinae</taxon>
        <taxon>Tanacetum</taxon>
    </lineage>
</organism>
<evidence type="ECO:0000313" key="2">
    <source>
        <dbReference type="EMBL" id="GFD36668.1"/>
    </source>
</evidence>
<feature type="region of interest" description="Disordered" evidence="1">
    <location>
        <begin position="1"/>
        <end position="44"/>
    </location>
</feature>
<name>A0A699VT55_TANCI</name>
<accession>A0A699VT55</accession>
<evidence type="ECO:0000256" key="1">
    <source>
        <dbReference type="SAM" id="MobiDB-lite"/>
    </source>
</evidence>
<reference evidence="2" key="1">
    <citation type="journal article" date="2019" name="Sci. Rep.">
        <title>Draft genome of Tanacetum cinerariifolium, the natural source of mosquito coil.</title>
        <authorList>
            <person name="Yamashiro T."/>
            <person name="Shiraishi A."/>
            <person name="Satake H."/>
            <person name="Nakayama K."/>
        </authorList>
    </citation>
    <scope>NUCLEOTIDE SEQUENCE</scope>
</reference>
<feature type="compositionally biased region" description="Gly residues" evidence="1">
    <location>
        <begin position="23"/>
        <end position="44"/>
    </location>
</feature>
<feature type="non-terminal residue" evidence="2">
    <location>
        <position position="44"/>
    </location>
</feature>